<organism evidence="1">
    <name type="scientific">Ixodes ricinus</name>
    <name type="common">Common tick</name>
    <name type="synonym">Acarus ricinus</name>
    <dbReference type="NCBI Taxonomy" id="34613"/>
    <lineage>
        <taxon>Eukaryota</taxon>
        <taxon>Metazoa</taxon>
        <taxon>Ecdysozoa</taxon>
        <taxon>Arthropoda</taxon>
        <taxon>Chelicerata</taxon>
        <taxon>Arachnida</taxon>
        <taxon>Acari</taxon>
        <taxon>Parasitiformes</taxon>
        <taxon>Ixodida</taxon>
        <taxon>Ixodoidea</taxon>
        <taxon>Ixodidae</taxon>
        <taxon>Ixodinae</taxon>
        <taxon>Ixodes</taxon>
    </lineage>
</organism>
<evidence type="ECO:0000313" key="1">
    <source>
        <dbReference type="EMBL" id="JAR93209.1"/>
    </source>
</evidence>
<feature type="non-terminal residue" evidence="1">
    <location>
        <position position="1"/>
    </location>
</feature>
<dbReference type="PANTHER" id="PTHR34153">
    <property type="entry name" value="SI:CH211-262H13.3-RELATED-RELATED"/>
    <property type="match status" value="1"/>
</dbReference>
<proteinExistence type="predicted"/>
<dbReference type="PANTHER" id="PTHR34153:SF2">
    <property type="entry name" value="SI:CH211-262H13.3-RELATED"/>
    <property type="match status" value="1"/>
</dbReference>
<sequence>GLQTSAKILSTAEFQRRVLNGLSILRHQHSEMMDLLSSLVRDREKQVVEPTPEVLCDPLDSVEAVKAFDATLAGVAGEALIVELTSFANKSIGVTVKAMLAHIMKDRAACEFSMEGRKGKETFRNLKLPKLILAAVKRTKFLKDATQGEVEVVIKEWLRRARERCVAAEKGE</sequence>
<dbReference type="EMBL" id="GEGO01002195">
    <property type="protein sequence ID" value="JAR93209.1"/>
    <property type="molecule type" value="Transcribed_RNA"/>
</dbReference>
<protein>
    <recommendedName>
        <fullName evidence="2">DUF4806 domain-containing protein</fullName>
    </recommendedName>
</protein>
<dbReference type="AlphaFoldDB" id="A0A147BR25"/>
<accession>A0A147BR25</accession>
<reference evidence="1" key="1">
    <citation type="journal article" date="2018" name="PLoS Negl. Trop. Dis.">
        <title>Sialome diversity of ticks revealed by RNAseq of single tick salivary glands.</title>
        <authorList>
            <person name="Perner J."/>
            <person name="Kropackova S."/>
            <person name="Kopacek P."/>
            <person name="Ribeiro J.M."/>
        </authorList>
    </citation>
    <scope>NUCLEOTIDE SEQUENCE</scope>
    <source>
        <strain evidence="1">Siblings of single egg batch collected in Ceske Budejovice</strain>
        <tissue evidence="1">Salivary glands</tissue>
    </source>
</reference>
<name>A0A147BR25_IXORI</name>
<evidence type="ECO:0008006" key="2">
    <source>
        <dbReference type="Google" id="ProtNLM"/>
    </source>
</evidence>